<feature type="region of interest" description="Disordered" evidence="1">
    <location>
        <begin position="1"/>
        <end position="126"/>
    </location>
</feature>
<evidence type="ECO:0000313" key="3">
    <source>
        <dbReference type="Proteomes" id="UP000696573"/>
    </source>
</evidence>
<keyword evidence="3" id="KW-1185">Reference proteome</keyword>
<feature type="compositionally biased region" description="Basic and acidic residues" evidence="1">
    <location>
        <begin position="75"/>
        <end position="85"/>
    </location>
</feature>
<dbReference type="OrthoDB" id="5140125at2759"/>
<dbReference type="Proteomes" id="UP000696573">
    <property type="component" value="Unassembled WGS sequence"/>
</dbReference>
<feature type="compositionally biased region" description="Polar residues" evidence="1">
    <location>
        <begin position="1"/>
        <end position="10"/>
    </location>
</feature>
<reference evidence="2" key="1">
    <citation type="submission" date="2021-10" db="EMBL/GenBank/DDBJ databases">
        <authorList>
            <person name="Piombo E."/>
        </authorList>
    </citation>
    <scope>NUCLEOTIDE SEQUENCE</scope>
</reference>
<proteinExistence type="predicted"/>
<comment type="caution">
    <text evidence="2">The sequence shown here is derived from an EMBL/GenBank/DDBJ whole genome shotgun (WGS) entry which is preliminary data.</text>
</comment>
<gene>
    <name evidence="2" type="ORF">CRHIZ90672A_00000766</name>
</gene>
<dbReference type="EMBL" id="CABFNQ020000694">
    <property type="protein sequence ID" value="CAH0024348.1"/>
    <property type="molecule type" value="Genomic_DNA"/>
</dbReference>
<feature type="compositionally biased region" description="Polar residues" evidence="1">
    <location>
        <begin position="53"/>
        <end position="62"/>
    </location>
</feature>
<organism evidence="2 3">
    <name type="scientific">Clonostachys rhizophaga</name>
    <dbReference type="NCBI Taxonomy" id="160324"/>
    <lineage>
        <taxon>Eukaryota</taxon>
        <taxon>Fungi</taxon>
        <taxon>Dikarya</taxon>
        <taxon>Ascomycota</taxon>
        <taxon>Pezizomycotina</taxon>
        <taxon>Sordariomycetes</taxon>
        <taxon>Hypocreomycetidae</taxon>
        <taxon>Hypocreales</taxon>
        <taxon>Bionectriaceae</taxon>
        <taxon>Clonostachys</taxon>
    </lineage>
</organism>
<dbReference type="AlphaFoldDB" id="A0A9N9VFV1"/>
<feature type="region of interest" description="Disordered" evidence="1">
    <location>
        <begin position="318"/>
        <end position="362"/>
    </location>
</feature>
<feature type="compositionally biased region" description="Polar residues" evidence="1">
    <location>
        <begin position="96"/>
        <end position="105"/>
    </location>
</feature>
<name>A0A9N9VFV1_9HYPO</name>
<evidence type="ECO:0000313" key="2">
    <source>
        <dbReference type="EMBL" id="CAH0024348.1"/>
    </source>
</evidence>
<evidence type="ECO:0000256" key="1">
    <source>
        <dbReference type="SAM" id="MobiDB-lite"/>
    </source>
</evidence>
<feature type="compositionally biased region" description="Polar residues" evidence="1">
    <location>
        <begin position="114"/>
        <end position="126"/>
    </location>
</feature>
<sequence>MASTTSSSEDQNSHHGLLPPRIGLEAAGGAENDERSSVSKFFEAMNNPDWRQRGSQTGSDESTYPDFAAKKAPRREKPVKRDSAENRMQLFPSDASFLNTLNADPSQPRPRNWHPSSAKTEDGTNYNEMGGRGLGAIRSNQAIENGDKPWGMSIIEIVPFCGGGGQLAAQGRSDATYSTASNSNDVVEIRHLGTHKARKDSSFSFLGQDQHEQLAAALRGAGETPKRMKRPETFSSMYEDSTGENTTRSSSVEIILSGSPTPDINLMKQKASLLASREPENKVSLLSHERGRNIEGGLASDGATDAFGRMLQRLHKNMNKDQTSQGIEMKDFQPEKSSKWVGVGGSGMGENTSSDSGYASMP</sequence>
<feature type="compositionally biased region" description="Polar residues" evidence="1">
    <location>
        <begin position="350"/>
        <end position="362"/>
    </location>
</feature>
<accession>A0A9N9VFV1</accession>
<feature type="compositionally biased region" description="Basic and acidic residues" evidence="1">
    <location>
        <begin position="328"/>
        <end position="338"/>
    </location>
</feature>
<protein>
    <submittedName>
        <fullName evidence="2">Uncharacterized protein</fullName>
    </submittedName>
</protein>